<protein>
    <submittedName>
        <fullName evidence="1">HAD family hydrolase</fullName>
        <ecNumber evidence="1">3.-.-.-</ecNumber>
    </submittedName>
</protein>
<dbReference type="Gene3D" id="3.40.50.1000">
    <property type="entry name" value="HAD superfamily/HAD-like"/>
    <property type="match status" value="1"/>
</dbReference>
<dbReference type="PANTHER" id="PTHR43434:SF13">
    <property type="entry name" value="PHOSPHOGLYCOLATE PHOSPHATASE"/>
    <property type="match status" value="1"/>
</dbReference>
<organism evidence="1 2">
    <name type="scientific">Lentilactobacillus raoultii</name>
    <dbReference type="NCBI Taxonomy" id="1987503"/>
    <lineage>
        <taxon>Bacteria</taxon>
        <taxon>Bacillati</taxon>
        <taxon>Bacillota</taxon>
        <taxon>Bacilli</taxon>
        <taxon>Lactobacillales</taxon>
        <taxon>Lactobacillaceae</taxon>
        <taxon>Lentilactobacillus</taxon>
    </lineage>
</organism>
<evidence type="ECO:0000313" key="2">
    <source>
        <dbReference type="Proteomes" id="UP001597156"/>
    </source>
</evidence>
<dbReference type="PANTHER" id="PTHR43434">
    <property type="entry name" value="PHOSPHOGLYCOLATE PHOSPHATASE"/>
    <property type="match status" value="1"/>
</dbReference>
<accession>A0ABW3PQC7</accession>
<dbReference type="EC" id="3.-.-.-" evidence="1"/>
<dbReference type="Gene3D" id="1.10.150.240">
    <property type="entry name" value="Putative phosphatase, domain 2"/>
    <property type="match status" value="1"/>
</dbReference>
<proteinExistence type="predicted"/>
<dbReference type="InterPro" id="IPR036412">
    <property type="entry name" value="HAD-like_sf"/>
</dbReference>
<dbReference type="EMBL" id="JBHTLH010000043">
    <property type="protein sequence ID" value="MFD1126233.1"/>
    <property type="molecule type" value="Genomic_DNA"/>
</dbReference>
<reference evidence="2" key="1">
    <citation type="journal article" date="2019" name="Int. J. Syst. Evol. Microbiol.">
        <title>The Global Catalogue of Microorganisms (GCM) 10K type strain sequencing project: providing services to taxonomists for standard genome sequencing and annotation.</title>
        <authorList>
            <consortium name="The Broad Institute Genomics Platform"/>
            <consortium name="The Broad Institute Genome Sequencing Center for Infectious Disease"/>
            <person name="Wu L."/>
            <person name="Ma J."/>
        </authorList>
    </citation>
    <scope>NUCLEOTIDE SEQUENCE [LARGE SCALE GENOMIC DNA]</scope>
    <source>
        <strain evidence="2">CCUG 71848</strain>
    </source>
</reference>
<gene>
    <name evidence="1" type="ORF">ACFQ22_12870</name>
</gene>
<dbReference type="InterPro" id="IPR050155">
    <property type="entry name" value="HAD-like_hydrolase_sf"/>
</dbReference>
<dbReference type="SFLD" id="SFLDG01129">
    <property type="entry name" value="C1.5:_HAD__Beta-PGM__Phosphata"/>
    <property type="match status" value="1"/>
</dbReference>
<dbReference type="SUPFAM" id="SSF56784">
    <property type="entry name" value="HAD-like"/>
    <property type="match status" value="1"/>
</dbReference>
<dbReference type="RefSeq" id="WP_121977220.1">
    <property type="nucleotide sequence ID" value="NZ_JBHTLH010000043.1"/>
</dbReference>
<dbReference type="GO" id="GO:0016787">
    <property type="term" value="F:hydrolase activity"/>
    <property type="evidence" value="ECO:0007669"/>
    <property type="project" value="UniProtKB-KW"/>
</dbReference>
<dbReference type="Proteomes" id="UP001597156">
    <property type="component" value="Unassembled WGS sequence"/>
</dbReference>
<dbReference type="SFLD" id="SFLDS00003">
    <property type="entry name" value="Haloacid_Dehalogenase"/>
    <property type="match status" value="1"/>
</dbReference>
<dbReference type="Pfam" id="PF13419">
    <property type="entry name" value="HAD_2"/>
    <property type="match status" value="1"/>
</dbReference>
<dbReference type="InterPro" id="IPR023198">
    <property type="entry name" value="PGP-like_dom2"/>
</dbReference>
<keyword evidence="2" id="KW-1185">Reference proteome</keyword>
<comment type="caution">
    <text evidence="1">The sequence shown here is derived from an EMBL/GenBank/DDBJ whole genome shotgun (WGS) entry which is preliminary data.</text>
</comment>
<sequence length="211" mass="23447">MYKLIAFDLDGTIAETFPVILASFRQIVLRYTGRQVTDQEILATFGANEVGMLHQLIPNPPSDALEQFYQQYRQNHRQLTAPFPGILNLLKVLKTHQIRTPLVTGKGEISCQISLASLKLTGQFAPILTGSAKGPNKAANFKKLLNQYQLSPSQMAYVADTVGDINACQEVGINCYSAAWSVDANADRLRQFNPNVFISPDELVDHLLKRL</sequence>
<keyword evidence="1" id="KW-0378">Hydrolase</keyword>
<name>A0ABW3PQC7_9LACO</name>
<dbReference type="InterPro" id="IPR041492">
    <property type="entry name" value="HAD_2"/>
</dbReference>
<dbReference type="InterPro" id="IPR023214">
    <property type="entry name" value="HAD_sf"/>
</dbReference>
<evidence type="ECO:0000313" key="1">
    <source>
        <dbReference type="EMBL" id="MFD1126233.1"/>
    </source>
</evidence>